<dbReference type="SUPFAM" id="SSF48464">
    <property type="entry name" value="ENTH/VHS domain"/>
    <property type="match status" value="1"/>
</dbReference>
<gene>
    <name evidence="9" type="ORF">Ciccas_006897</name>
</gene>
<feature type="domain" description="VHS" evidence="7">
    <location>
        <begin position="22"/>
        <end position="141"/>
    </location>
</feature>
<evidence type="ECO:0000256" key="1">
    <source>
        <dbReference type="ARBA" id="ARBA00004150"/>
    </source>
</evidence>
<evidence type="ECO:0000256" key="4">
    <source>
        <dbReference type="ARBA" id="ARBA00022448"/>
    </source>
</evidence>
<dbReference type="Gene3D" id="1.20.5.170">
    <property type="match status" value="1"/>
</dbReference>
<dbReference type="SMART" id="SM00288">
    <property type="entry name" value="VHS"/>
    <property type="match status" value="1"/>
</dbReference>
<dbReference type="SUPFAM" id="SSF89009">
    <property type="entry name" value="GAT-like domain"/>
    <property type="match status" value="1"/>
</dbReference>
<dbReference type="PANTHER" id="PTHR45905:SF1">
    <property type="entry name" value="GOLGI-LOCALIZED, GAMMA-ADAPTIN EAR CONTAINING, ARF BINDING PROTEIN"/>
    <property type="match status" value="1"/>
</dbReference>
<dbReference type="InterPro" id="IPR041198">
    <property type="entry name" value="GGA_N-GAT"/>
</dbReference>
<dbReference type="Gene3D" id="1.20.58.160">
    <property type="match status" value="1"/>
</dbReference>
<dbReference type="InterPro" id="IPR038425">
    <property type="entry name" value="GAT_sf"/>
</dbReference>
<keyword evidence="6" id="KW-0653">Protein transport</keyword>
<evidence type="ECO:0000313" key="9">
    <source>
        <dbReference type="EMBL" id="KAL3314484.1"/>
    </source>
</evidence>
<dbReference type="InterPro" id="IPR027422">
    <property type="entry name" value="GGA1-3"/>
</dbReference>
<keyword evidence="5" id="KW-0832">Ubl conjugation</keyword>
<dbReference type="InterPro" id="IPR008942">
    <property type="entry name" value="ENTH_VHS"/>
</dbReference>
<feature type="domain" description="GAT" evidence="8">
    <location>
        <begin position="166"/>
        <end position="289"/>
    </location>
</feature>
<dbReference type="Gene3D" id="1.25.40.90">
    <property type="match status" value="1"/>
</dbReference>
<proteinExistence type="inferred from homology"/>
<dbReference type="EMBL" id="JBJKFK010000985">
    <property type="protein sequence ID" value="KAL3314484.1"/>
    <property type="molecule type" value="Genomic_DNA"/>
</dbReference>
<keyword evidence="10" id="KW-1185">Reference proteome</keyword>
<dbReference type="Pfam" id="PF18308">
    <property type="entry name" value="GGA_N-GAT"/>
    <property type="match status" value="1"/>
</dbReference>
<evidence type="ECO:0000256" key="3">
    <source>
        <dbReference type="ARBA" id="ARBA00008099"/>
    </source>
</evidence>
<dbReference type="Proteomes" id="UP001626550">
    <property type="component" value="Unassembled WGS sequence"/>
</dbReference>
<dbReference type="GO" id="GO:0015031">
    <property type="term" value="P:protein transport"/>
    <property type="evidence" value="ECO:0007669"/>
    <property type="project" value="UniProtKB-KW"/>
</dbReference>
<dbReference type="Pfam" id="PF00790">
    <property type="entry name" value="VHS"/>
    <property type="match status" value="1"/>
</dbReference>
<dbReference type="PROSITE" id="PS50179">
    <property type="entry name" value="VHS"/>
    <property type="match status" value="1"/>
</dbReference>
<evidence type="ECO:0000259" key="8">
    <source>
        <dbReference type="PROSITE" id="PS50909"/>
    </source>
</evidence>
<evidence type="ECO:0000256" key="5">
    <source>
        <dbReference type="ARBA" id="ARBA00022843"/>
    </source>
</evidence>
<comment type="similarity">
    <text evidence="3">Belongs to the GGA protein family.</text>
</comment>
<evidence type="ECO:0008006" key="11">
    <source>
        <dbReference type="Google" id="ProtNLM"/>
    </source>
</evidence>
<organism evidence="9 10">
    <name type="scientific">Cichlidogyrus casuarinus</name>
    <dbReference type="NCBI Taxonomy" id="1844966"/>
    <lineage>
        <taxon>Eukaryota</taxon>
        <taxon>Metazoa</taxon>
        <taxon>Spiralia</taxon>
        <taxon>Lophotrochozoa</taxon>
        <taxon>Platyhelminthes</taxon>
        <taxon>Monogenea</taxon>
        <taxon>Monopisthocotylea</taxon>
        <taxon>Dactylogyridea</taxon>
        <taxon>Ancyrocephalidae</taxon>
        <taxon>Cichlidogyrus</taxon>
    </lineage>
</organism>
<keyword evidence="4" id="KW-0813">Transport</keyword>
<evidence type="ECO:0000256" key="6">
    <source>
        <dbReference type="ARBA" id="ARBA00022927"/>
    </source>
</evidence>
<evidence type="ECO:0000259" key="7">
    <source>
        <dbReference type="PROSITE" id="PS50179"/>
    </source>
</evidence>
<protein>
    <recommendedName>
        <fullName evidence="11">ADP-ribosylation factor-binding protein GGA1</fullName>
    </recommendedName>
</protein>
<accession>A0ABD2Q4I3</accession>
<dbReference type="GO" id="GO:0005769">
    <property type="term" value="C:early endosome"/>
    <property type="evidence" value="ECO:0007669"/>
    <property type="project" value="UniProtKB-SubCell"/>
</dbReference>
<dbReference type="InterPro" id="IPR004152">
    <property type="entry name" value="GAT_dom"/>
</dbReference>
<dbReference type="InterPro" id="IPR002014">
    <property type="entry name" value="VHS_dom"/>
</dbReference>
<reference evidence="9 10" key="1">
    <citation type="submission" date="2024-11" db="EMBL/GenBank/DDBJ databases">
        <title>Adaptive evolution of stress response genes in parasites aligns with host niche diversity.</title>
        <authorList>
            <person name="Hahn C."/>
            <person name="Resl P."/>
        </authorList>
    </citation>
    <scope>NUCLEOTIDE SEQUENCE [LARGE SCALE GENOMIC DNA]</scope>
    <source>
        <strain evidence="9">EGGRZ-B1_66</strain>
        <tissue evidence="9">Body</tissue>
    </source>
</reference>
<dbReference type="PROSITE" id="PS50909">
    <property type="entry name" value="GAT"/>
    <property type="match status" value="1"/>
</dbReference>
<dbReference type="PANTHER" id="PTHR45905">
    <property type="entry name" value="GOLGI-LOCALIZED, GAMMA-ADAPTIN EAR CONTAINING, ARF BINDING PROTEIN"/>
    <property type="match status" value="1"/>
</dbReference>
<comment type="caution">
    <text evidence="9">The sequence shown here is derived from an EMBL/GenBank/DDBJ whole genome shotgun (WGS) entry which is preliminary data.</text>
</comment>
<comment type="subcellular location">
    <subcellularLocation>
        <location evidence="2">Early endosome</location>
    </subcellularLocation>
    <subcellularLocation>
        <location evidence="1">Golgi apparatus</location>
        <location evidence="1">trans-Golgi network membrane</location>
        <topology evidence="1">Peripheral membrane protein</topology>
    </subcellularLocation>
</comment>
<evidence type="ECO:0000313" key="10">
    <source>
        <dbReference type="Proteomes" id="UP001626550"/>
    </source>
</evidence>
<dbReference type="GO" id="GO:0005794">
    <property type="term" value="C:Golgi apparatus"/>
    <property type="evidence" value="ECO:0007669"/>
    <property type="project" value="UniProtKB-SubCell"/>
</dbReference>
<evidence type="ECO:0000256" key="2">
    <source>
        <dbReference type="ARBA" id="ARBA00004412"/>
    </source>
</evidence>
<dbReference type="AlphaFoldDB" id="A0ABD2Q4I3"/>
<name>A0ABD2Q4I3_9PLAT</name>
<sequence length="503" mass="56249">MNTSYSLVSLTNPLSDHLSNDEVCKLSKEIQSKIDGPQKALQLLAHKIQSPQSREALNALMVLESCLQSADHRFLSEFGKFKFLNEIIKVLSPKYLGDKTPEPVKQRCKELILSWKRQFGDKEHKINQVYDLLHDLGIFTDADNVEPNCGKPAEDCRTPPKSMLDITSKSIEFLKLVKSKNPEDIKRANQMIQDAVNKDIEKKDRRSKHQSQLELVRTNATLLAEILNNVKESQDEELMSELVESLKKALPSLNEIANSEYDDETDQYMLSEFDSWLSMILLSADVIDVCDLANSALDKYETRSQSHTLVCIIDAPQTEASSVLPVPTAGTLTVDDLLSSDTSKDLLSISPDTVLCGQQSYLENGCSSTSVDWESLRNLTVTSVFDTAPLPNSTRDVVKESALKDLDELGKMMLDSMKQETKDQAATVPEIDCDLTFNHLEVSLDEIKPADSEPTQLHVYRDSVLTAVLHKTANRIPIDCNAQVVSFLKYNIDSGDRDGGRDH</sequence>